<dbReference type="GO" id="GO:0004152">
    <property type="term" value="F:dihydroorotate dehydrogenase activity"/>
    <property type="evidence" value="ECO:0007669"/>
    <property type="project" value="UniProtKB-UniRule"/>
</dbReference>
<keyword evidence="7 9" id="KW-0665">Pyrimidine biosynthesis</keyword>
<keyword evidence="6 9" id="KW-0288">FMN</keyword>
<dbReference type="EC" id="1.3.-.-" evidence="9"/>
<dbReference type="Proteomes" id="UP000309128">
    <property type="component" value="Unassembled WGS sequence"/>
</dbReference>
<name>A0A5S4FJ18_9ACTN</name>
<organism evidence="11 12">
    <name type="scientific">Nonomuraea turkmeniaca</name>
    <dbReference type="NCBI Taxonomy" id="103838"/>
    <lineage>
        <taxon>Bacteria</taxon>
        <taxon>Bacillati</taxon>
        <taxon>Actinomycetota</taxon>
        <taxon>Actinomycetes</taxon>
        <taxon>Streptosporangiales</taxon>
        <taxon>Streptosporangiaceae</taxon>
        <taxon>Nonomuraea</taxon>
    </lineage>
</organism>
<evidence type="ECO:0000313" key="12">
    <source>
        <dbReference type="Proteomes" id="UP000309128"/>
    </source>
</evidence>
<protein>
    <recommendedName>
        <fullName evidence="9">Dihydroorotate dehydrogenase</fullName>
        <shortName evidence="9">DHOD</shortName>
        <shortName evidence="9">DHODase</shortName>
        <shortName evidence="9">DHOdehase</shortName>
        <ecNumber evidence="9">1.3.-.-</ecNumber>
    </recommendedName>
</protein>
<comment type="similarity">
    <text evidence="3 9">Belongs to the dihydroorotate dehydrogenase family. Type 1 subfamily.</text>
</comment>
<keyword evidence="4 9" id="KW-0963">Cytoplasm</keyword>
<evidence type="ECO:0000313" key="11">
    <source>
        <dbReference type="EMBL" id="TMR20736.1"/>
    </source>
</evidence>
<dbReference type="UniPathway" id="UPA00070"/>
<dbReference type="InterPro" id="IPR024920">
    <property type="entry name" value="Dihydroorotate_DH_1"/>
</dbReference>
<evidence type="ECO:0000256" key="3">
    <source>
        <dbReference type="ARBA" id="ARBA00008008"/>
    </source>
</evidence>
<evidence type="ECO:0000256" key="7">
    <source>
        <dbReference type="ARBA" id="ARBA00022975"/>
    </source>
</evidence>
<dbReference type="SUPFAM" id="SSF51395">
    <property type="entry name" value="FMN-linked oxidoreductases"/>
    <property type="match status" value="1"/>
</dbReference>
<feature type="active site" description="Nucleophile" evidence="9">
    <location>
        <position position="143"/>
    </location>
</feature>
<evidence type="ECO:0000256" key="4">
    <source>
        <dbReference type="ARBA" id="ARBA00022490"/>
    </source>
</evidence>
<dbReference type="InterPro" id="IPR005720">
    <property type="entry name" value="Dihydroorotate_DH_cat"/>
</dbReference>
<dbReference type="InterPro" id="IPR013785">
    <property type="entry name" value="Aldolase_TIM"/>
</dbReference>
<dbReference type="PANTHER" id="PTHR48109">
    <property type="entry name" value="DIHYDROOROTATE DEHYDROGENASE (QUINONE), MITOCHONDRIAL-RELATED"/>
    <property type="match status" value="1"/>
</dbReference>
<feature type="binding site" evidence="9">
    <location>
        <position position="230"/>
    </location>
    <ligand>
        <name>FMN</name>
        <dbReference type="ChEBI" id="CHEBI:58210"/>
    </ligand>
</feature>
<dbReference type="PANTHER" id="PTHR48109:SF1">
    <property type="entry name" value="DIHYDROOROTATE DEHYDROGENASE (FUMARATE)"/>
    <property type="match status" value="1"/>
</dbReference>
<comment type="caution">
    <text evidence="11">The sequence shown here is derived from an EMBL/GenBank/DDBJ whole genome shotgun (WGS) entry which is preliminary data.</text>
</comment>
<dbReference type="GO" id="GO:0005737">
    <property type="term" value="C:cytoplasm"/>
    <property type="evidence" value="ECO:0007669"/>
    <property type="project" value="UniProtKB-SubCell"/>
</dbReference>
<dbReference type="InterPro" id="IPR033888">
    <property type="entry name" value="DHOD_1B"/>
</dbReference>
<feature type="binding site" evidence="9">
    <location>
        <begin position="59"/>
        <end position="60"/>
    </location>
    <ligand>
        <name>FMN</name>
        <dbReference type="ChEBI" id="CHEBI:58210"/>
    </ligand>
</feature>
<evidence type="ECO:0000259" key="10">
    <source>
        <dbReference type="Pfam" id="PF01180"/>
    </source>
</evidence>
<dbReference type="GO" id="GO:0044205">
    <property type="term" value="P:'de novo' UMP biosynthetic process"/>
    <property type="evidence" value="ECO:0007669"/>
    <property type="project" value="UniProtKB-UniRule"/>
</dbReference>
<sequence length="318" mass="33497">MWRHSVNEDHGSVVVQGVDLGVTVGELRLDNPIMPASGCFGPELSELIPAHRLGAVVTKTIFSGQRAGNRAPRLTESANGMLNSVGIPSIGVHRFRREVLPRYQRIGVPVIVSIGGLRPSEYWEVAEELPPAEYAALEVNVSCPNLDTDGSQLGVDPESVARVTEGVVARTDRPVIVKLTPNVTSIAELASAAAAGGASAVTVANTVKAIAIDWSTRRPVLGHNFGGLSGAAIKPLALRLVWEAAQGTHLPVIGCGGVTRASDVVEFLLAGASAVQVGTATFTRPDTMIRILDELGPLARDLDVGRVSEFTRGLLMNE</sequence>
<keyword evidence="8 9" id="KW-0560">Oxidoreductase</keyword>
<evidence type="ECO:0000256" key="8">
    <source>
        <dbReference type="ARBA" id="ARBA00023002"/>
    </source>
</evidence>
<dbReference type="FunFam" id="3.20.20.70:FF:000027">
    <property type="entry name" value="Dihydropyrimidine dehydrogenase [NADP(+)]"/>
    <property type="match status" value="1"/>
</dbReference>
<dbReference type="NCBIfam" id="TIGR01037">
    <property type="entry name" value="pyrD_sub1_fam"/>
    <property type="match status" value="1"/>
</dbReference>
<keyword evidence="12" id="KW-1185">Reference proteome</keyword>
<keyword evidence="5 9" id="KW-0285">Flavoprotein</keyword>
<dbReference type="InterPro" id="IPR049622">
    <property type="entry name" value="Dihydroorotate_DH_I"/>
</dbReference>
<comment type="cofactor">
    <cofactor evidence="9">
        <name>FMN</name>
        <dbReference type="ChEBI" id="CHEBI:58210"/>
    </cofactor>
    <text evidence="9">Binds 1 FMN per subunit.</text>
</comment>
<dbReference type="InterPro" id="IPR012135">
    <property type="entry name" value="Dihydroorotate_DH_1_2"/>
</dbReference>
<feature type="binding site" evidence="9">
    <location>
        <begin position="205"/>
        <end position="206"/>
    </location>
    <ligand>
        <name>substrate</name>
    </ligand>
</feature>
<dbReference type="PIRSF" id="PIRSF000164">
    <property type="entry name" value="DHO_oxidase"/>
    <property type="match status" value="1"/>
</dbReference>
<dbReference type="Gene3D" id="3.20.20.70">
    <property type="entry name" value="Aldolase class I"/>
    <property type="match status" value="1"/>
</dbReference>
<dbReference type="InterPro" id="IPR050074">
    <property type="entry name" value="DHO_dehydrogenase"/>
</dbReference>
<dbReference type="GO" id="GO:0006207">
    <property type="term" value="P:'de novo' pyrimidine nucleobase biosynthetic process"/>
    <property type="evidence" value="ECO:0007669"/>
    <property type="project" value="TreeGrafter"/>
</dbReference>
<dbReference type="AlphaFoldDB" id="A0A5S4FJ18"/>
<dbReference type="NCBIfam" id="NF005574">
    <property type="entry name" value="PRK07259.1"/>
    <property type="match status" value="1"/>
</dbReference>
<accession>A0A5S4FJ18</accession>
<comment type="catalytic activity">
    <reaction evidence="9">
        <text>(S)-dihydroorotate + A = orotate + AH2</text>
        <dbReference type="Rhea" id="RHEA:18073"/>
        <dbReference type="ChEBI" id="CHEBI:13193"/>
        <dbReference type="ChEBI" id="CHEBI:17499"/>
        <dbReference type="ChEBI" id="CHEBI:30839"/>
        <dbReference type="ChEBI" id="CHEBI:30864"/>
    </reaction>
</comment>
<comment type="subcellular location">
    <subcellularLocation>
        <location evidence="1 9">Cytoplasm</location>
    </subcellularLocation>
</comment>
<evidence type="ECO:0000256" key="5">
    <source>
        <dbReference type="ARBA" id="ARBA00022630"/>
    </source>
</evidence>
<dbReference type="OrthoDB" id="9778912at2"/>
<reference evidence="11 12" key="1">
    <citation type="submission" date="2019-05" db="EMBL/GenBank/DDBJ databases">
        <title>Draft genome sequence of Nonomuraea turkmeniaca DSM 43926.</title>
        <authorList>
            <person name="Saricaoglu S."/>
            <person name="Isik K."/>
        </authorList>
    </citation>
    <scope>NUCLEOTIDE SEQUENCE [LARGE SCALE GENOMIC DNA]</scope>
    <source>
        <strain evidence="11 12">DSM 43926</strain>
    </source>
</reference>
<feature type="binding site" evidence="9">
    <location>
        <position position="140"/>
    </location>
    <ligand>
        <name>FMN</name>
        <dbReference type="ChEBI" id="CHEBI:58210"/>
    </ligand>
</feature>
<dbReference type="HAMAP" id="MF_00224">
    <property type="entry name" value="DHO_dh_type1"/>
    <property type="match status" value="1"/>
</dbReference>
<dbReference type="CDD" id="cd04740">
    <property type="entry name" value="DHOD_1B_like"/>
    <property type="match status" value="1"/>
</dbReference>
<evidence type="ECO:0000256" key="9">
    <source>
        <dbReference type="HAMAP-Rule" id="MF_00224"/>
    </source>
</evidence>
<feature type="domain" description="Dihydroorotate dehydrogenase catalytic" evidence="10">
    <location>
        <begin position="20"/>
        <end position="296"/>
    </location>
</feature>
<comment type="pathway">
    <text evidence="2 9">Pyrimidine metabolism; UMP biosynthesis via de novo pathway.</text>
</comment>
<feature type="binding site" evidence="9">
    <location>
        <begin position="256"/>
        <end position="257"/>
    </location>
    <ligand>
        <name>FMN</name>
        <dbReference type="ChEBI" id="CHEBI:58210"/>
    </ligand>
</feature>
<proteinExistence type="inferred from homology"/>
<dbReference type="EMBL" id="VCKY01000053">
    <property type="protein sequence ID" value="TMR20736.1"/>
    <property type="molecule type" value="Genomic_DNA"/>
</dbReference>
<feature type="binding site" evidence="9">
    <location>
        <position position="178"/>
    </location>
    <ligand>
        <name>FMN</name>
        <dbReference type="ChEBI" id="CHEBI:58210"/>
    </ligand>
</feature>
<gene>
    <name evidence="9" type="primary">pyrD</name>
    <name evidence="11" type="ORF">ETD86_17785</name>
</gene>
<feature type="binding site" evidence="9">
    <location>
        <begin position="278"/>
        <end position="279"/>
    </location>
    <ligand>
        <name>FMN</name>
        <dbReference type="ChEBI" id="CHEBI:58210"/>
    </ligand>
</feature>
<comment type="caution">
    <text evidence="9">Lacks conserved residue(s) required for the propagation of feature annotation.</text>
</comment>
<evidence type="ECO:0000256" key="6">
    <source>
        <dbReference type="ARBA" id="ARBA00022643"/>
    </source>
</evidence>
<comment type="function">
    <text evidence="9">Catalyzes the conversion of dihydroorotate to orotate.</text>
</comment>
<evidence type="ECO:0000256" key="2">
    <source>
        <dbReference type="ARBA" id="ARBA00004725"/>
    </source>
</evidence>
<feature type="binding site" evidence="9">
    <location>
        <begin position="83"/>
        <end position="87"/>
    </location>
    <ligand>
        <name>substrate</name>
    </ligand>
</feature>
<feature type="binding site" evidence="9">
    <location>
        <position position="140"/>
    </location>
    <ligand>
        <name>substrate</name>
    </ligand>
</feature>
<feature type="binding site" evidence="9">
    <location>
        <position position="37"/>
    </location>
    <ligand>
        <name>FMN</name>
        <dbReference type="ChEBI" id="CHEBI:58210"/>
    </ligand>
</feature>
<evidence type="ECO:0000256" key="1">
    <source>
        <dbReference type="ARBA" id="ARBA00004496"/>
    </source>
</evidence>
<dbReference type="Pfam" id="PF01180">
    <property type="entry name" value="DHO_dh"/>
    <property type="match status" value="1"/>
</dbReference>
<feature type="binding site" evidence="9">
    <location>
        <position position="59"/>
    </location>
    <ligand>
        <name>substrate</name>
    </ligand>
</feature>